<evidence type="ECO:0000256" key="6">
    <source>
        <dbReference type="ARBA" id="ARBA00023315"/>
    </source>
</evidence>
<feature type="transmembrane region" description="Helical" evidence="7">
    <location>
        <begin position="40"/>
        <end position="59"/>
    </location>
</feature>
<evidence type="ECO:0000256" key="1">
    <source>
        <dbReference type="ARBA" id="ARBA00004141"/>
    </source>
</evidence>
<evidence type="ECO:0000256" key="2">
    <source>
        <dbReference type="ARBA" id="ARBA00022679"/>
    </source>
</evidence>
<dbReference type="EC" id="2.3.1.225" evidence="7"/>
<evidence type="ECO:0000256" key="7">
    <source>
        <dbReference type="RuleBase" id="RU079119"/>
    </source>
</evidence>
<evidence type="ECO:0000256" key="4">
    <source>
        <dbReference type="ARBA" id="ARBA00022989"/>
    </source>
</evidence>
<feature type="domain" description="Palmitoyltransferase DHHC" evidence="8">
    <location>
        <begin position="96"/>
        <end position="220"/>
    </location>
</feature>
<dbReference type="EMBL" id="JBJQND010000002">
    <property type="protein sequence ID" value="KAL3884852.1"/>
    <property type="molecule type" value="Genomic_DNA"/>
</dbReference>
<keyword evidence="2 7" id="KW-0808">Transferase</keyword>
<evidence type="ECO:0000313" key="10">
    <source>
        <dbReference type="Proteomes" id="UP001634394"/>
    </source>
</evidence>
<comment type="domain">
    <text evidence="7">The DHHC domain is required for palmitoyltransferase activity.</text>
</comment>
<feature type="transmembrane region" description="Helical" evidence="7">
    <location>
        <begin position="179"/>
        <end position="200"/>
    </location>
</feature>
<protein>
    <recommendedName>
        <fullName evidence="7">Palmitoyltransferase</fullName>
        <ecNumber evidence="7">2.3.1.225</ecNumber>
    </recommendedName>
</protein>
<dbReference type="AlphaFoldDB" id="A0ABD3XF23"/>
<evidence type="ECO:0000259" key="8">
    <source>
        <dbReference type="Pfam" id="PF01529"/>
    </source>
</evidence>
<keyword evidence="6 7" id="KW-0012">Acyltransferase</keyword>
<keyword evidence="5 7" id="KW-0472">Membrane</keyword>
<dbReference type="Pfam" id="PF01529">
    <property type="entry name" value="DHHC"/>
    <property type="match status" value="1"/>
</dbReference>
<dbReference type="GO" id="GO:0019706">
    <property type="term" value="F:protein-cysteine S-palmitoyltransferase activity"/>
    <property type="evidence" value="ECO:0007669"/>
    <property type="project" value="UniProtKB-EC"/>
</dbReference>
<dbReference type="InterPro" id="IPR039859">
    <property type="entry name" value="PFA4/ZDH16/20/ERF2-like"/>
</dbReference>
<comment type="subcellular location">
    <subcellularLocation>
        <location evidence="1">Membrane</location>
        <topology evidence="1">Multi-pass membrane protein</topology>
    </subcellularLocation>
</comment>
<dbReference type="PROSITE" id="PS50216">
    <property type="entry name" value="DHHC"/>
    <property type="match status" value="1"/>
</dbReference>
<feature type="transmembrane region" description="Helical" evidence="7">
    <location>
        <begin position="146"/>
        <end position="167"/>
    </location>
</feature>
<reference evidence="9 10" key="1">
    <citation type="submission" date="2024-11" db="EMBL/GenBank/DDBJ databases">
        <title>Chromosome-level genome assembly of the freshwater bivalve Anodonta woodiana.</title>
        <authorList>
            <person name="Chen X."/>
        </authorList>
    </citation>
    <scope>NUCLEOTIDE SEQUENCE [LARGE SCALE GENOMIC DNA]</scope>
    <source>
        <strain evidence="9">MN2024</strain>
        <tissue evidence="9">Gills</tissue>
    </source>
</reference>
<dbReference type="PANTHER" id="PTHR12246">
    <property type="entry name" value="PALMITOYLTRANSFERASE ZDHHC16"/>
    <property type="match status" value="1"/>
</dbReference>
<dbReference type="InterPro" id="IPR001594">
    <property type="entry name" value="Palmitoyltrfase_DHHC"/>
</dbReference>
<keyword evidence="3 7" id="KW-0812">Transmembrane</keyword>
<evidence type="ECO:0000313" key="9">
    <source>
        <dbReference type="EMBL" id="KAL3884852.1"/>
    </source>
</evidence>
<accession>A0ABD3XF23</accession>
<comment type="catalytic activity">
    <reaction evidence="7">
        <text>L-cysteinyl-[protein] + hexadecanoyl-CoA = S-hexadecanoyl-L-cysteinyl-[protein] + CoA</text>
        <dbReference type="Rhea" id="RHEA:36683"/>
        <dbReference type="Rhea" id="RHEA-COMP:10131"/>
        <dbReference type="Rhea" id="RHEA-COMP:11032"/>
        <dbReference type="ChEBI" id="CHEBI:29950"/>
        <dbReference type="ChEBI" id="CHEBI:57287"/>
        <dbReference type="ChEBI" id="CHEBI:57379"/>
        <dbReference type="ChEBI" id="CHEBI:74151"/>
        <dbReference type="EC" id="2.3.1.225"/>
    </reaction>
</comment>
<evidence type="ECO:0000256" key="5">
    <source>
        <dbReference type="ARBA" id="ARBA00023136"/>
    </source>
</evidence>
<evidence type="ECO:0000256" key="3">
    <source>
        <dbReference type="ARBA" id="ARBA00022692"/>
    </source>
</evidence>
<dbReference type="Proteomes" id="UP001634394">
    <property type="component" value="Unassembled WGS sequence"/>
</dbReference>
<keyword evidence="4 7" id="KW-1133">Transmembrane helix</keyword>
<keyword evidence="10" id="KW-1185">Reference proteome</keyword>
<gene>
    <name evidence="9" type="ORF">ACJMK2_024953</name>
</gene>
<comment type="similarity">
    <text evidence="7">Belongs to the DHHC palmitoyltransferase family.</text>
</comment>
<name>A0ABD3XF23_SINWO</name>
<comment type="caution">
    <text evidence="9">The sequence shown here is derived from an EMBL/GenBank/DDBJ whole genome shotgun (WGS) entry which is preliminary data.</text>
</comment>
<dbReference type="GO" id="GO:0016020">
    <property type="term" value="C:membrane"/>
    <property type="evidence" value="ECO:0007669"/>
    <property type="project" value="UniProtKB-SubCell"/>
</dbReference>
<feature type="transmembrane region" description="Helical" evidence="7">
    <location>
        <begin position="12"/>
        <end position="34"/>
    </location>
</feature>
<sequence length="265" mass="30021">MVVFQTDPCGITCIIVTYCAMFYADYVIVVHLVIPTMSDTLWGVFNVLVFNTIVFLMTASHLRAVLSDPGIVPLPTTSLDFSDIHSNKTPQNLTDGWTMCNKCEIYRPPRAHHCRICRRCIRRMDHHCPWINNCVGELNQKFFLQFLFYVGLASIFATTMVIVSWLLDPGVKGEGKHIKMINSILLVIESFLFGLFVIAIGCDQLSAIFSDETAVEQMKKDGPRRNKSKMALLQEVFGRGHPLTWLCPVQFNSIKHSTAYTTNHV</sequence>
<proteinExistence type="inferred from homology"/>
<organism evidence="9 10">
    <name type="scientific">Sinanodonta woodiana</name>
    <name type="common">Chinese pond mussel</name>
    <name type="synonym">Anodonta woodiana</name>
    <dbReference type="NCBI Taxonomy" id="1069815"/>
    <lineage>
        <taxon>Eukaryota</taxon>
        <taxon>Metazoa</taxon>
        <taxon>Spiralia</taxon>
        <taxon>Lophotrochozoa</taxon>
        <taxon>Mollusca</taxon>
        <taxon>Bivalvia</taxon>
        <taxon>Autobranchia</taxon>
        <taxon>Heteroconchia</taxon>
        <taxon>Palaeoheterodonta</taxon>
        <taxon>Unionida</taxon>
        <taxon>Unionoidea</taxon>
        <taxon>Unionidae</taxon>
        <taxon>Unioninae</taxon>
        <taxon>Sinanodonta</taxon>
    </lineage>
</organism>